<protein>
    <recommendedName>
        <fullName evidence="4">BZIP domain-containing protein</fullName>
    </recommendedName>
</protein>
<dbReference type="Gene3D" id="1.20.5.170">
    <property type="match status" value="1"/>
</dbReference>
<dbReference type="CDD" id="cd14688">
    <property type="entry name" value="bZIP_YAP"/>
    <property type="match status" value="1"/>
</dbReference>
<dbReference type="GeneID" id="54460854"/>
<dbReference type="GO" id="GO:0090575">
    <property type="term" value="C:RNA polymerase II transcription regulator complex"/>
    <property type="evidence" value="ECO:0007669"/>
    <property type="project" value="TreeGrafter"/>
</dbReference>
<comment type="subcellular location">
    <subcellularLocation>
        <location evidence="1">Nucleus</location>
    </subcellularLocation>
</comment>
<evidence type="ECO:0000256" key="3">
    <source>
        <dbReference type="SAM" id="MobiDB-lite"/>
    </source>
</evidence>
<reference evidence="7" key="2">
    <citation type="submission" date="2020-04" db="EMBL/GenBank/DDBJ databases">
        <authorList>
            <consortium name="NCBI Genome Project"/>
        </authorList>
    </citation>
    <scope>NUCLEOTIDE SEQUENCE</scope>
    <source>
        <strain evidence="7">CBS 304.34</strain>
    </source>
</reference>
<name>A0A6A6YQU3_9PEZI</name>
<dbReference type="GO" id="GO:0000976">
    <property type="term" value="F:transcription cis-regulatory region binding"/>
    <property type="evidence" value="ECO:0007669"/>
    <property type="project" value="InterPro"/>
</dbReference>
<dbReference type="GO" id="GO:0001228">
    <property type="term" value="F:DNA-binding transcription activator activity, RNA polymerase II-specific"/>
    <property type="evidence" value="ECO:0007669"/>
    <property type="project" value="TreeGrafter"/>
</dbReference>
<dbReference type="PANTHER" id="PTHR40621:SF6">
    <property type="entry name" value="AP-1-LIKE TRANSCRIPTION FACTOR YAP1-RELATED"/>
    <property type="match status" value="1"/>
</dbReference>
<reference evidence="5 7" key="1">
    <citation type="journal article" date="2020" name="Stud. Mycol.">
        <title>101 Dothideomycetes genomes: a test case for predicting lifestyles and emergence of pathogens.</title>
        <authorList>
            <person name="Haridas S."/>
            <person name="Albert R."/>
            <person name="Binder M."/>
            <person name="Bloem J."/>
            <person name="Labutti K."/>
            <person name="Salamov A."/>
            <person name="Andreopoulos B."/>
            <person name="Baker S."/>
            <person name="Barry K."/>
            <person name="Bills G."/>
            <person name="Bluhm B."/>
            <person name="Cannon C."/>
            <person name="Castanera R."/>
            <person name="Culley D."/>
            <person name="Daum C."/>
            <person name="Ezra D."/>
            <person name="Gonzalez J."/>
            <person name="Henrissat B."/>
            <person name="Kuo A."/>
            <person name="Liang C."/>
            <person name="Lipzen A."/>
            <person name="Lutzoni F."/>
            <person name="Magnuson J."/>
            <person name="Mondo S."/>
            <person name="Nolan M."/>
            <person name="Ohm R."/>
            <person name="Pangilinan J."/>
            <person name="Park H.-J."/>
            <person name="Ramirez L."/>
            <person name="Alfaro M."/>
            <person name="Sun H."/>
            <person name="Tritt A."/>
            <person name="Yoshinaga Y."/>
            <person name="Zwiers L.-H."/>
            <person name="Turgeon B."/>
            <person name="Goodwin S."/>
            <person name="Spatafora J."/>
            <person name="Crous P."/>
            <person name="Grigoriev I."/>
        </authorList>
    </citation>
    <scope>NUCLEOTIDE SEQUENCE</scope>
    <source>
        <strain evidence="5 7">CBS 304.34</strain>
    </source>
</reference>
<feature type="compositionally biased region" description="Polar residues" evidence="3">
    <location>
        <begin position="150"/>
        <end position="160"/>
    </location>
</feature>
<dbReference type="SUPFAM" id="SSF57959">
    <property type="entry name" value="Leucine zipper domain"/>
    <property type="match status" value="1"/>
</dbReference>
<evidence type="ECO:0000256" key="2">
    <source>
        <dbReference type="ARBA" id="ARBA00023242"/>
    </source>
</evidence>
<dbReference type="PROSITE" id="PS50217">
    <property type="entry name" value="BZIP"/>
    <property type="match status" value="1"/>
</dbReference>
<dbReference type="OrthoDB" id="2590011at2759"/>
<gene>
    <name evidence="5 7" type="ORF">BDZ99DRAFT_462935</name>
</gene>
<evidence type="ECO:0000259" key="4">
    <source>
        <dbReference type="PROSITE" id="PS50217"/>
    </source>
</evidence>
<evidence type="ECO:0000256" key="1">
    <source>
        <dbReference type="ARBA" id="ARBA00004123"/>
    </source>
</evidence>
<dbReference type="EMBL" id="MU003700">
    <property type="protein sequence ID" value="KAF2810355.1"/>
    <property type="molecule type" value="Genomic_DNA"/>
</dbReference>
<feature type="region of interest" description="Disordered" evidence="3">
    <location>
        <begin position="101"/>
        <end position="190"/>
    </location>
</feature>
<evidence type="ECO:0000313" key="6">
    <source>
        <dbReference type="Proteomes" id="UP000504636"/>
    </source>
</evidence>
<evidence type="ECO:0000313" key="7">
    <source>
        <dbReference type="RefSeq" id="XP_033577319.1"/>
    </source>
</evidence>
<dbReference type="PANTHER" id="PTHR40621">
    <property type="entry name" value="TRANSCRIPTION FACTOR KAPC-RELATED"/>
    <property type="match status" value="1"/>
</dbReference>
<dbReference type="Proteomes" id="UP000504636">
    <property type="component" value="Unplaced"/>
</dbReference>
<feature type="compositionally biased region" description="Low complexity" evidence="3">
    <location>
        <begin position="22"/>
        <end position="31"/>
    </location>
</feature>
<accession>A0A6A6YQU3</accession>
<feature type="compositionally biased region" description="Polar residues" evidence="3">
    <location>
        <begin position="101"/>
        <end position="121"/>
    </location>
</feature>
<proteinExistence type="predicted"/>
<sequence>MKNLTFKAYRQPSKSKDKEQPQQDAAADPQQSSYLKRREQVRKAQRTHRERKEAYIKSLESEVLQLRTNETKIMQETMGLYKEIGRLQKLLAQNGIEASPSQYVQTAPSSSGDDVPTTSVLSVRRNRKLDQIHVGGSDSQTGTDDFFLSGDSSSAPNSRWKNFFGKKPSQGSDGGSSQGQTSNPAISPDAGVEEAPIASAGIAQMDLANVGMEFVLTLESPCLHHTQGNPKEPHAPSGHALTVSAPLLFQAPSASTSQLPSSNWEAPKLGLERLLELSSNIELGDDEMTPVQAWNYIRNHDAFTQIDVQSLRKLTQDLLGVVKCYGFGAVIEKTVLENMVFDSFVVGRVFSSSI</sequence>
<reference evidence="7" key="3">
    <citation type="submission" date="2025-04" db="UniProtKB">
        <authorList>
            <consortium name="RefSeq"/>
        </authorList>
    </citation>
    <scope>IDENTIFICATION</scope>
    <source>
        <strain evidence="7">CBS 304.34</strain>
    </source>
</reference>
<dbReference type="InterPro" id="IPR004827">
    <property type="entry name" value="bZIP"/>
</dbReference>
<evidence type="ECO:0000313" key="5">
    <source>
        <dbReference type="EMBL" id="KAF2810355.1"/>
    </source>
</evidence>
<feature type="region of interest" description="Disordered" evidence="3">
    <location>
        <begin position="1"/>
        <end position="53"/>
    </location>
</feature>
<dbReference type="RefSeq" id="XP_033577319.1">
    <property type="nucleotide sequence ID" value="XM_033719961.1"/>
</dbReference>
<dbReference type="InterPro" id="IPR046347">
    <property type="entry name" value="bZIP_sf"/>
</dbReference>
<dbReference type="InterPro" id="IPR050936">
    <property type="entry name" value="AP-1-like"/>
</dbReference>
<keyword evidence="6" id="KW-1185">Reference proteome</keyword>
<feature type="domain" description="BZIP" evidence="4">
    <location>
        <begin position="31"/>
        <end position="94"/>
    </location>
</feature>
<keyword evidence="2" id="KW-0539">Nucleus</keyword>
<dbReference type="AlphaFoldDB" id="A0A6A6YQU3"/>
<organism evidence="5">
    <name type="scientific">Mytilinidion resinicola</name>
    <dbReference type="NCBI Taxonomy" id="574789"/>
    <lineage>
        <taxon>Eukaryota</taxon>
        <taxon>Fungi</taxon>
        <taxon>Dikarya</taxon>
        <taxon>Ascomycota</taxon>
        <taxon>Pezizomycotina</taxon>
        <taxon>Dothideomycetes</taxon>
        <taxon>Pleosporomycetidae</taxon>
        <taxon>Mytilinidiales</taxon>
        <taxon>Mytilinidiaceae</taxon>
        <taxon>Mytilinidion</taxon>
    </lineage>
</organism>